<dbReference type="PRINTS" id="PR00465">
    <property type="entry name" value="EP450IV"/>
</dbReference>
<feature type="region of interest" description="Disordered" evidence="13">
    <location>
        <begin position="161"/>
        <end position="192"/>
    </location>
</feature>
<evidence type="ECO:0000256" key="1">
    <source>
        <dbReference type="ARBA" id="ARBA00001971"/>
    </source>
</evidence>
<dbReference type="InterPro" id="IPR002403">
    <property type="entry name" value="Cyt_P450_E_grp-IV"/>
</dbReference>
<dbReference type="Pfam" id="PF00067">
    <property type="entry name" value="p450"/>
    <property type="match status" value="1"/>
</dbReference>
<evidence type="ECO:0000256" key="7">
    <source>
        <dbReference type="ARBA" id="ARBA00023002"/>
    </source>
</evidence>
<evidence type="ECO:0000313" key="16">
    <source>
        <dbReference type="Proteomes" id="UP000730481"/>
    </source>
</evidence>
<evidence type="ECO:0000256" key="11">
    <source>
        <dbReference type="ARBA" id="ARBA00029435"/>
    </source>
</evidence>
<organism evidence="15 16">
    <name type="scientific">Fusarium beomiforme</name>
    <dbReference type="NCBI Taxonomy" id="44412"/>
    <lineage>
        <taxon>Eukaryota</taxon>
        <taxon>Fungi</taxon>
        <taxon>Dikarya</taxon>
        <taxon>Ascomycota</taxon>
        <taxon>Pezizomycotina</taxon>
        <taxon>Sordariomycetes</taxon>
        <taxon>Hypocreomycetidae</taxon>
        <taxon>Hypocreales</taxon>
        <taxon>Nectriaceae</taxon>
        <taxon>Fusarium</taxon>
        <taxon>Fusarium burgessii species complex</taxon>
    </lineage>
</organism>
<dbReference type="InterPro" id="IPR036396">
    <property type="entry name" value="Cyt_P450_sf"/>
</dbReference>
<keyword evidence="9 15" id="KW-0503">Monooxygenase</keyword>
<dbReference type="OrthoDB" id="1055148at2759"/>
<dbReference type="GO" id="GO:0020037">
    <property type="term" value="F:heme binding"/>
    <property type="evidence" value="ECO:0007669"/>
    <property type="project" value="InterPro"/>
</dbReference>
<feature type="binding site" description="axial binding residue" evidence="12">
    <location>
        <position position="731"/>
    </location>
    <ligand>
        <name>heme</name>
        <dbReference type="ChEBI" id="CHEBI:30413"/>
    </ligand>
    <ligandPart>
        <name>Fe</name>
        <dbReference type="ChEBI" id="CHEBI:18248"/>
    </ligandPart>
</feature>
<dbReference type="GO" id="GO:0008398">
    <property type="term" value="F:sterol 14-demethylase activity"/>
    <property type="evidence" value="ECO:0007669"/>
    <property type="project" value="UniProtKB-ARBA"/>
</dbReference>
<dbReference type="GO" id="GO:0005789">
    <property type="term" value="C:endoplasmic reticulum membrane"/>
    <property type="evidence" value="ECO:0007669"/>
    <property type="project" value="UniProtKB-SubCell"/>
</dbReference>
<keyword evidence="5 12" id="KW-0479">Metal-binding</keyword>
<comment type="cofactor">
    <cofactor evidence="1 12">
        <name>heme</name>
        <dbReference type="ChEBI" id="CHEBI:30413"/>
    </cofactor>
</comment>
<evidence type="ECO:0000256" key="4">
    <source>
        <dbReference type="ARBA" id="ARBA00022617"/>
    </source>
</evidence>
<dbReference type="InterPro" id="IPR050529">
    <property type="entry name" value="CYP450_sterol_14alpha_dmase"/>
</dbReference>
<comment type="similarity">
    <text evidence="3">Belongs to the cytochrome P450 family.</text>
</comment>
<dbReference type="InterPro" id="IPR001128">
    <property type="entry name" value="Cyt_P450"/>
</dbReference>
<comment type="pathway">
    <text evidence="11">Steroid metabolism; ergosterol biosynthesis.</text>
</comment>
<dbReference type="Proteomes" id="UP000730481">
    <property type="component" value="Unassembled WGS sequence"/>
</dbReference>
<dbReference type="PANTHER" id="PTHR24304">
    <property type="entry name" value="CYTOCHROME P450 FAMILY 7"/>
    <property type="match status" value="1"/>
</dbReference>
<dbReference type="PANTHER" id="PTHR24304:SF2">
    <property type="entry name" value="24-HYDROXYCHOLESTEROL 7-ALPHA-HYDROXYLASE"/>
    <property type="match status" value="1"/>
</dbReference>
<keyword evidence="14" id="KW-0812">Transmembrane</keyword>
<evidence type="ECO:0000256" key="8">
    <source>
        <dbReference type="ARBA" id="ARBA00023004"/>
    </source>
</evidence>
<evidence type="ECO:0000256" key="9">
    <source>
        <dbReference type="ARBA" id="ARBA00023033"/>
    </source>
</evidence>
<accession>A0A9P5DWF9</accession>
<evidence type="ECO:0000256" key="3">
    <source>
        <dbReference type="ARBA" id="ARBA00010617"/>
    </source>
</evidence>
<evidence type="ECO:0000256" key="13">
    <source>
        <dbReference type="SAM" id="MobiDB-lite"/>
    </source>
</evidence>
<comment type="subcellular location">
    <subcellularLocation>
        <location evidence="2">Endoplasmic reticulum membrane</location>
        <topology evidence="2">Single-pass membrane protein</topology>
    </subcellularLocation>
</comment>
<dbReference type="FunFam" id="1.10.630.10:FF:000033">
    <property type="entry name" value="14-alpha sterol demethylase"/>
    <property type="match status" value="1"/>
</dbReference>
<comment type="caution">
    <text evidence="15">The sequence shown here is derived from an EMBL/GenBank/DDBJ whole genome shotgun (WGS) entry which is preliminary data.</text>
</comment>
<keyword evidence="8 12" id="KW-0408">Iron</keyword>
<protein>
    <submittedName>
        <fullName evidence="15">Cytochrome P450 monooxygenase family 51 (Sterol 14-demethylase)</fullName>
    </submittedName>
</protein>
<dbReference type="PROSITE" id="PS00086">
    <property type="entry name" value="CYTOCHROME_P450"/>
    <property type="match status" value="1"/>
</dbReference>
<proteinExistence type="inferred from homology"/>
<keyword evidence="16" id="KW-1185">Reference proteome</keyword>
<keyword evidence="6" id="KW-0256">Endoplasmic reticulum</keyword>
<evidence type="ECO:0000256" key="14">
    <source>
        <dbReference type="SAM" id="Phobius"/>
    </source>
</evidence>
<reference evidence="15" key="1">
    <citation type="journal article" date="2017" name="Mycologia">
        <title>Fusarium algeriense, sp. nov., a novel toxigenic crown rot pathogen of durum wheat from Algeria is nested in the Fusarium burgessii species complex.</title>
        <authorList>
            <person name="Laraba I."/>
            <person name="Keddad A."/>
            <person name="Boureghda H."/>
            <person name="Abdallah N."/>
            <person name="Vaughan M.M."/>
            <person name="Proctor R.H."/>
            <person name="Busman M."/>
            <person name="O'Donnell K."/>
        </authorList>
    </citation>
    <scope>NUCLEOTIDE SEQUENCE</scope>
    <source>
        <strain evidence="15">NRRL 25174</strain>
    </source>
</reference>
<evidence type="ECO:0000256" key="12">
    <source>
        <dbReference type="PIRSR" id="PIRSR602403-1"/>
    </source>
</evidence>
<dbReference type="GO" id="GO:0005506">
    <property type="term" value="F:iron ion binding"/>
    <property type="evidence" value="ECO:0007669"/>
    <property type="project" value="InterPro"/>
</dbReference>
<dbReference type="CDD" id="cd11042">
    <property type="entry name" value="CYP51-like"/>
    <property type="match status" value="1"/>
</dbReference>
<dbReference type="AlphaFoldDB" id="A0A9P5DWF9"/>
<gene>
    <name evidence="15" type="ORF">FBEOM_9297</name>
</gene>
<evidence type="ECO:0000256" key="6">
    <source>
        <dbReference type="ARBA" id="ARBA00022824"/>
    </source>
</evidence>
<evidence type="ECO:0000256" key="2">
    <source>
        <dbReference type="ARBA" id="ARBA00004389"/>
    </source>
</evidence>
<keyword evidence="4 12" id="KW-0349">Heme</keyword>
<dbReference type="SUPFAM" id="SSF48264">
    <property type="entry name" value="Cytochrome P450"/>
    <property type="match status" value="1"/>
</dbReference>
<evidence type="ECO:0000313" key="15">
    <source>
        <dbReference type="EMBL" id="KAF4336838.1"/>
    </source>
</evidence>
<evidence type="ECO:0000256" key="10">
    <source>
        <dbReference type="ARBA" id="ARBA00023136"/>
    </source>
</evidence>
<reference evidence="15" key="2">
    <citation type="submission" date="2020-02" db="EMBL/GenBank/DDBJ databases">
        <title>Identification and distribution of gene clusters putatively required for synthesis of sphingolipid metabolism inhibitors in phylogenetically diverse species of the filamentous fungus Fusarium.</title>
        <authorList>
            <person name="Kim H.-S."/>
            <person name="Busman M."/>
            <person name="Brown D.W."/>
            <person name="Divon H."/>
            <person name="Uhlig S."/>
            <person name="Proctor R.H."/>
        </authorList>
    </citation>
    <scope>NUCLEOTIDE SEQUENCE</scope>
    <source>
        <strain evidence="15">NRRL 25174</strain>
    </source>
</reference>
<feature type="transmembrane region" description="Helical" evidence="14">
    <location>
        <begin position="319"/>
        <end position="341"/>
    </location>
</feature>
<dbReference type="EMBL" id="PVQB02000467">
    <property type="protein sequence ID" value="KAF4336838.1"/>
    <property type="molecule type" value="Genomic_DNA"/>
</dbReference>
<keyword evidence="10 14" id="KW-0472">Membrane</keyword>
<dbReference type="Gene3D" id="1.10.630.10">
    <property type="entry name" value="Cytochrome P450"/>
    <property type="match status" value="1"/>
</dbReference>
<feature type="transmembrane region" description="Helical" evidence="14">
    <location>
        <begin position="283"/>
        <end position="307"/>
    </location>
</feature>
<dbReference type="PRINTS" id="PR00385">
    <property type="entry name" value="P450"/>
</dbReference>
<name>A0A9P5DWF9_9HYPO</name>
<evidence type="ECO:0000256" key="5">
    <source>
        <dbReference type="ARBA" id="ARBA00022723"/>
    </source>
</evidence>
<dbReference type="InterPro" id="IPR017972">
    <property type="entry name" value="Cyt_P450_CS"/>
</dbReference>
<keyword evidence="14" id="KW-1133">Transmembrane helix</keyword>
<keyword evidence="7" id="KW-0560">Oxidoreductase</keyword>
<sequence length="795" mass="89477">MSLPLKAKVAIRDKWENPECPAQKALRKLKDVLGLDAYCEPQWQILVSELTGSFWGDKGEMVSSVASFIQVWCQALTELLDDETHEGWTDKVLAKIREMSSRLNLTVEVSGTDQPSSKWSDGQLGFILYVPKSLLYDPVQYFGLFKEQLLECFQDNQSSKSLPIHSTTGDEWAHVGTDEPEEEPSKTPPSNTKALAIDYLPDPKTMPKPATLFQQAPYHLFVHSQTLEVLSEYLKKWTRTNMNRTDKPPAVEIKLNHAACGFGLECNKLTLFCENSYLFSPRMFSLLYCPLWALAAFLAIITINVLYQKLPRKANEPPLVFHWLPFLGNAVAYGLDPYAFFVKCREKHGDVFTFILFGRKMVACLGVNGNDFVLNSRIQDANIEEIYSPLTTPVFGSDVVYDCPNSKLMEQKKFVKFGLTQKALESHVQLIEREVLEYIQAVPSFSGSSGTVDVSNAMAEITIFTAARSLQGEEVRRKLTAEFAALYHDLDLGFTPVNFLFPWAPFPHNRKRDAAHAKMREIYMEIINERRKGGGDMEKETDMIANLMSCTYKSGQPIPDKEIAHMMITLLMAGQHSSSSAGSWIMLHLASSPDIAEELYQEQLINLSVDGFLPPLQYSDLDKLPLLQNVIKETLRVHSSIHSILRKVKRPMQMPGSSYTITADKVLLASPIVTALSEEHFPDAHRWNPHRWNDKPKEEAVTGEVVDYGYGAVSKGTKSPYLPFGAGRHRCIGEKFAYVNLGVIVATLVRNFRLSTVDGKPGVPATDYTSLFSRPVQPAYIRWERRKAPSVGLRG</sequence>